<gene>
    <name evidence="2" type="ORF">RM779_04645</name>
</gene>
<organism evidence="2 3">
    <name type="scientific">Streptomyces johnsoniae</name>
    <dbReference type="NCBI Taxonomy" id="3075532"/>
    <lineage>
        <taxon>Bacteria</taxon>
        <taxon>Bacillati</taxon>
        <taxon>Actinomycetota</taxon>
        <taxon>Actinomycetes</taxon>
        <taxon>Kitasatosporales</taxon>
        <taxon>Streptomycetaceae</taxon>
        <taxon>Streptomyces</taxon>
    </lineage>
</organism>
<evidence type="ECO:0000313" key="2">
    <source>
        <dbReference type="EMBL" id="MDT0441888.1"/>
    </source>
</evidence>
<dbReference type="InterPro" id="IPR025296">
    <property type="entry name" value="DUF4158"/>
</dbReference>
<sequence>MRQDWEPEDLIEVRTLPEDDMKRVRNKSGATRLGFALLLKFFEVEARFPESAREVPATEVEYVARQVKVPAGAWAEYDWQSKAIQRHRGEIRAAYGLRANTEEDQDRLAAWLATELCPVELSRDRLAAAVVARCRNDHVEPPAPGQVRRLVGKAIKDFEKRFCRGTLDRLGHASRSRLEDLIAVDGTEQGADGDGAAAEGGRSHFTELKTATWQGRTRSPRRCPCSPCTCSSPAVVVAALVSFDHDVGAGLVGFGDGVEDRQADVGEGVDVLLLRADESCGAGAGAVDLGAEDEVRVEHAGERVVVALLKGLVEAVHEAGVGCGGHVIGSFPVVVARRRGRCEGLLPGAGLGVWGAPALARGLGS</sequence>
<dbReference type="Pfam" id="PF13700">
    <property type="entry name" value="DUF4158"/>
    <property type="match status" value="1"/>
</dbReference>
<evidence type="ECO:0000313" key="3">
    <source>
        <dbReference type="Proteomes" id="UP001183615"/>
    </source>
</evidence>
<protein>
    <submittedName>
        <fullName evidence="2">DUF4158 domain-containing protein</fullName>
    </submittedName>
</protein>
<proteinExistence type="predicted"/>
<comment type="caution">
    <text evidence="2">The sequence shown here is derived from an EMBL/GenBank/DDBJ whole genome shotgun (WGS) entry which is preliminary data.</text>
</comment>
<dbReference type="Proteomes" id="UP001183615">
    <property type="component" value="Unassembled WGS sequence"/>
</dbReference>
<dbReference type="EMBL" id="JAVREV010000002">
    <property type="protein sequence ID" value="MDT0441888.1"/>
    <property type="molecule type" value="Genomic_DNA"/>
</dbReference>
<feature type="domain" description="DUF4158" evidence="1">
    <location>
        <begin position="4"/>
        <end position="154"/>
    </location>
</feature>
<keyword evidence="3" id="KW-1185">Reference proteome</keyword>
<accession>A0ABU2RZG4</accession>
<reference evidence="3" key="1">
    <citation type="submission" date="2023-07" db="EMBL/GenBank/DDBJ databases">
        <title>30 novel species of actinomycetes from the DSMZ collection.</title>
        <authorList>
            <person name="Nouioui I."/>
        </authorList>
    </citation>
    <scope>NUCLEOTIDE SEQUENCE [LARGE SCALE GENOMIC DNA]</scope>
    <source>
        <strain evidence="3">DSM 41886</strain>
    </source>
</reference>
<name>A0ABU2RZG4_9ACTN</name>
<evidence type="ECO:0000259" key="1">
    <source>
        <dbReference type="Pfam" id="PF13700"/>
    </source>
</evidence>